<accession>A0A7S4RQD1</accession>
<feature type="region of interest" description="Disordered" evidence="1">
    <location>
        <begin position="137"/>
        <end position="189"/>
    </location>
</feature>
<dbReference type="EMBL" id="HBNR01055589">
    <property type="protein sequence ID" value="CAE4622034.1"/>
    <property type="molecule type" value="Transcribed_RNA"/>
</dbReference>
<proteinExistence type="predicted"/>
<dbReference type="AlphaFoldDB" id="A0A7S4RQD1"/>
<organism evidence="2">
    <name type="scientific">Alexandrium monilatum</name>
    <dbReference type="NCBI Taxonomy" id="311494"/>
    <lineage>
        <taxon>Eukaryota</taxon>
        <taxon>Sar</taxon>
        <taxon>Alveolata</taxon>
        <taxon>Dinophyceae</taxon>
        <taxon>Gonyaulacales</taxon>
        <taxon>Pyrocystaceae</taxon>
        <taxon>Alexandrium</taxon>
    </lineage>
</organism>
<reference evidence="2" key="1">
    <citation type="submission" date="2021-01" db="EMBL/GenBank/DDBJ databases">
        <authorList>
            <person name="Corre E."/>
            <person name="Pelletier E."/>
            <person name="Niang G."/>
            <person name="Scheremetjew M."/>
            <person name="Finn R."/>
            <person name="Kale V."/>
            <person name="Holt S."/>
            <person name="Cochrane G."/>
            <person name="Meng A."/>
            <person name="Brown T."/>
            <person name="Cohen L."/>
        </authorList>
    </citation>
    <scope>NUCLEOTIDE SEQUENCE</scope>
    <source>
        <strain evidence="2">CCMP3105</strain>
    </source>
</reference>
<gene>
    <name evidence="2" type="ORF">AMON00008_LOCUS39068</name>
</gene>
<evidence type="ECO:0000313" key="2">
    <source>
        <dbReference type="EMBL" id="CAE4622034.1"/>
    </source>
</evidence>
<feature type="region of interest" description="Disordered" evidence="1">
    <location>
        <begin position="266"/>
        <end position="293"/>
    </location>
</feature>
<feature type="region of interest" description="Disordered" evidence="1">
    <location>
        <begin position="1"/>
        <end position="37"/>
    </location>
</feature>
<evidence type="ECO:0000256" key="1">
    <source>
        <dbReference type="SAM" id="MobiDB-lite"/>
    </source>
</evidence>
<sequence>MPSASICLSATRRTTPTTSRRPKLPRGTSAGERESETRSFYQLIGGEMKGIRDISAATGGWWALSATCVAHRSRNVTKGAFLACSAANKEGAKWRGPGRYLRLKRPETPVKEGRPVHADGLRQGSSWRAVARRARGRVRWRAQGRRQGQGQGQRGQGTQAAKQQVEERGALGQRQGHTQGQGHLRGRVLPRPRSACAAWVARSATVSSSRSAAGARGGARMGIASAAIARAAAADVAADAPAADVQHGTMARAGASAAAASAVAAHAQERPQRQQQQLQQFPPPTASAWLPQSSARQWKFAGDEF</sequence>
<name>A0A7S4RQD1_9DINO</name>
<protein>
    <submittedName>
        <fullName evidence="2">Uncharacterized protein</fullName>
    </submittedName>
</protein>
<feature type="compositionally biased region" description="Low complexity" evidence="1">
    <location>
        <begin position="171"/>
        <end position="182"/>
    </location>
</feature>